<dbReference type="Pfam" id="PF00535">
    <property type="entry name" value="Glycos_transf_2"/>
    <property type="match status" value="1"/>
</dbReference>
<gene>
    <name evidence="5" type="ORF">DI616_12670</name>
</gene>
<dbReference type="PANTHER" id="PTHR43179:SF12">
    <property type="entry name" value="GALACTOFURANOSYLTRANSFERASE GLFT2"/>
    <property type="match status" value="1"/>
</dbReference>
<dbReference type="AlphaFoldDB" id="A0A533I845"/>
<dbReference type="InterPro" id="IPR029044">
    <property type="entry name" value="Nucleotide-diphossugar_trans"/>
</dbReference>
<organism evidence="5 6">
    <name type="scientific">Paracoccus denitrificans</name>
    <dbReference type="NCBI Taxonomy" id="266"/>
    <lineage>
        <taxon>Bacteria</taxon>
        <taxon>Pseudomonadati</taxon>
        <taxon>Pseudomonadota</taxon>
        <taxon>Alphaproteobacteria</taxon>
        <taxon>Rhodobacterales</taxon>
        <taxon>Paracoccaceae</taxon>
        <taxon>Paracoccus</taxon>
    </lineage>
</organism>
<name>A0A533I845_PARDE</name>
<dbReference type="Gene3D" id="3.90.550.10">
    <property type="entry name" value="Spore Coat Polysaccharide Biosynthesis Protein SpsA, Chain A"/>
    <property type="match status" value="1"/>
</dbReference>
<evidence type="ECO:0000259" key="4">
    <source>
        <dbReference type="Pfam" id="PF00535"/>
    </source>
</evidence>
<keyword evidence="2" id="KW-0328">Glycosyltransferase</keyword>
<evidence type="ECO:0000256" key="1">
    <source>
        <dbReference type="ARBA" id="ARBA00006739"/>
    </source>
</evidence>
<protein>
    <submittedName>
        <fullName evidence="5">Glycosyltransferase</fullName>
    </submittedName>
</protein>
<dbReference type="SUPFAM" id="SSF53756">
    <property type="entry name" value="UDP-Glycosyltransferase/glycogen phosphorylase"/>
    <property type="match status" value="1"/>
</dbReference>
<feature type="domain" description="Glycosyltransferase 2-like" evidence="4">
    <location>
        <begin position="221"/>
        <end position="398"/>
    </location>
</feature>
<sequence length="852" mass="93100">MRCWSHWPAIPRSRASQGKAESMSFFTDIKNSYLQFRDNHSGIMLSGPNVTDASGAKILCIERQSMTPQLTRFDGWADADRVVIYDKTGQEVSSTVPHIPRPDVQRLLGKPHDRLGFTLSTVQPPRNLRMVVVKDGIEIDMDPAAQPLISRVTSELRLNRRYLRTLTAAAPDIWRWLRHRDRDARLRAGRVFRAEGDAAPVLRLDALTADPWPEVAQNHITIVVPVYQGLHLIDPVLTRVRDHTDLPWHLIVVDDASPDPEVQTRLRSWQQELTEDRMTLIAAPENQGFVGSANLGLAAAVARGHDVVLLNSDALVPHGWASRLLQPMRAMPRVASVTPFSNDAEIANVPKMGTPVALEPGEADTIDQAATTLHLSSAAADVPTGVGFCMAMNIEALRENPQLDTAFGRGYGEEVDWCQKAAAQGWRNLLTAGLFVEHQGGQTFGSEAKMALIRQNGAIISERYPQFDAEVQAFMATDPLAVQRLLLGIRFATERAAGRGRRLSVFLGHGMGGGAEIYLAQRIQAEVEQTGHAVVLRVMPDASWQLELHSPAGITCGTTRDISDLLPIFGNPHGLDIIYSCGVGAPRPLDIPKALLALASYPDMRLEVTFNDYFPISPSYTLLDSTGAFTMPPAQTDPAHRFVGPDGHTIGLADWQKGWGQLMERADQLTVFSKSSAEIVGATWPRLVNRIALRPHKLPEPVPAMPATRDDGPVIGVLGNISRAKGAEVLSRLSAELARTGAGKIVLIGNIEPGFKLERPSLSTGSYQVSQLPQLVARHGITRWYFPSIWPETFSYVVHEMIATGLPVWSFDIGAQRDAVANALQAGQKGGVLPLEGGNYDVQAIVKTITAA</sequence>
<evidence type="ECO:0000256" key="3">
    <source>
        <dbReference type="ARBA" id="ARBA00022679"/>
    </source>
</evidence>
<comment type="similarity">
    <text evidence="1">Belongs to the glycosyltransferase 2 family.</text>
</comment>
<dbReference type="SUPFAM" id="SSF53448">
    <property type="entry name" value="Nucleotide-diphospho-sugar transferases"/>
    <property type="match status" value="1"/>
</dbReference>
<dbReference type="Gene3D" id="3.40.50.2000">
    <property type="entry name" value="Glycogen Phosphorylase B"/>
    <property type="match status" value="1"/>
</dbReference>
<evidence type="ECO:0000313" key="6">
    <source>
        <dbReference type="Proteomes" id="UP000315344"/>
    </source>
</evidence>
<comment type="caution">
    <text evidence="5">The sequence shown here is derived from an EMBL/GenBank/DDBJ whole genome shotgun (WGS) entry which is preliminary data.</text>
</comment>
<accession>A0A533I845</accession>
<dbReference type="PANTHER" id="PTHR43179">
    <property type="entry name" value="RHAMNOSYLTRANSFERASE WBBL"/>
    <property type="match status" value="1"/>
</dbReference>
<evidence type="ECO:0000313" key="5">
    <source>
        <dbReference type="EMBL" id="TKW65992.1"/>
    </source>
</evidence>
<proteinExistence type="inferred from homology"/>
<reference evidence="5 6" key="1">
    <citation type="journal article" date="2017" name="Nat. Commun.">
        <title>In situ click chemistry generation of cyclooxygenase-2 inhibitors.</title>
        <authorList>
            <person name="Bhardwaj A."/>
            <person name="Kaur J."/>
            <person name="Wuest M."/>
            <person name="Wuest F."/>
        </authorList>
    </citation>
    <scope>NUCLEOTIDE SEQUENCE [LARGE SCALE GENOMIC DNA]</scope>
    <source>
        <strain evidence="5">S2_012_000_R3_94</strain>
    </source>
</reference>
<keyword evidence="3 5" id="KW-0808">Transferase</keyword>
<dbReference type="Proteomes" id="UP000315344">
    <property type="component" value="Unassembled WGS sequence"/>
</dbReference>
<dbReference type="InterPro" id="IPR001173">
    <property type="entry name" value="Glyco_trans_2-like"/>
</dbReference>
<dbReference type="EMBL" id="VAFL01000009">
    <property type="protein sequence ID" value="TKW65992.1"/>
    <property type="molecule type" value="Genomic_DNA"/>
</dbReference>
<dbReference type="GO" id="GO:0016757">
    <property type="term" value="F:glycosyltransferase activity"/>
    <property type="evidence" value="ECO:0007669"/>
    <property type="project" value="UniProtKB-KW"/>
</dbReference>
<evidence type="ECO:0000256" key="2">
    <source>
        <dbReference type="ARBA" id="ARBA00022676"/>
    </source>
</evidence>